<comment type="caution">
    <text evidence="3">The sequence shown here is derived from an EMBL/GenBank/DDBJ whole genome shotgun (WGS) entry which is preliminary data.</text>
</comment>
<dbReference type="Pfam" id="PF07051">
    <property type="entry name" value="OCIA"/>
    <property type="match status" value="1"/>
</dbReference>
<dbReference type="EMBL" id="JANPWB010000001">
    <property type="protein sequence ID" value="KAJ1215057.1"/>
    <property type="molecule type" value="Genomic_DNA"/>
</dbReference>
<feature type="domain" description="OCIA" evidence="2">
    <location>
        <begin position="36"/>
        <end position="114"/>
    </location>
</feature>
<dbReference type="PANTHER" id="PTHR13336:SF2">
    <property type="entry name" value="OCIA DOMAIN-CONTAINING PROTEIN 2"/>
    <property type="match status" value="1"/>
</dbReference>
<feature type="region of interest" description="Disordered" evidence="1">
    <location>
        <begin position="1"/>
        <end position="21"/>
    </location>
</feature>
<accession>A0AAV7WQX2</accession>
<dbReference type="GO" id="GO:0005743">
    <property type="term" value="C:mitochondrial inner membrane"/>
    <property type="evidence" value="ECO:0007669"/>
    <property type="project" value="TreeGrafter"/>
</dbReference>
<evidence type="ECO:0000313" key="3">
    <source>
        <dbReference type="EMBL" id="KAJ1215057.1"/>
    </source>
</evidence>
<dbReference type="AlphaFoldDB" id="A0AAV7WQX2"/>
<dbReference type="InterPro" id="IPR040187">
    <property type="entry name" value="OCAD1/2"/>
</dbReference>
<evidence type="ECO:0000259" key="2">
    <source>
        <dbReference type="Pfam" id="PF07051"/>
    </source>
</evidence>
<keyword evidence="4" id="KW-1185">Reference proteome</keyword>
<dbReference type="Proteomes" id="UP001066276">
    <property type="component" value="Chromosome 1_1"/>
</dbReference>
<gene>
    <name evidence="3" type="ORF">NDU88_002667</name>
</gene>
<reference evidence="3" key="1">
    <citation type="journal article" date="2022" name="bioRxiv">
        <title>Sequencing and chromosome-scale assembly of the giantPleurodeles waltlgenome.</title>
        <authorList>
            <person name="Brown T."/>
            <person name="Elewa A."/>
            <person name="Iarovenko S."/>
            <person name="Subramanian E."/>
            <person name="Araus A.J."/>
            <person name="Petzold A."/>
            <person name="Susuki M."/>
            <person name="Suzuki K.-i.T."/>
            <person name="Hayashi T."/>
            <person name="Toyoda A."/>
            <person name="Oliveira C."/>
            <person name="Osipova E."/>
            <person name="Leigh N.D."/>
            <person name="Simon A."/>
            <person name="Yun M.H."/>
        </authorList>
    </citation>
    <scope>NUCLEOTIDE SEQUENCE</scope>
    <source>
        <strain evidence="3">20211129_DDA</strain>
        <tissue evidence="3">Liver</tissue>
    </source>
</reference>
<dbReference type="InterPro" id="IPR009764">
    <property type="entry name" value="OCIA_dom"/>
</dbReference>
<feature type="compositionally biased region" description="Polar residues" evidence="1">
    <location>
        <begin position="1"/>
        <end position="11"/>
    </location>
</feature>
<organism evidence="3 4">
    <name type="scientific">Pleurodeles waltl</name>
    <name type="common">Iberian ribbed newt</name>
    <dbReference type="NCBI Taxonomy" id="8319"/>
    <lineage>
        <taxon>Eukaryota</taxon>
        <taxon>Metazoa</taxon>
        <taxon>Chordata</taxon>
        <taxon>Craniata</taxon>
        <taxon>Vertebrata</taxon>
        <taxon>Euteleostomi</taxon>
        <taxon>Amphibia</taxon>
        <taxon>Batrachia</taxon>
        <taxon>Caudata</taxon>
        <taxon>Salamandroidea</taxon>
        <taxon>Salamandridae</taxon>
        <taxon>Pleurodelinae</taxon>
        <taxon>Pleurodeles</taxon>
    </lineage>
</organism>
<evidence type="ECO:0000256" key="1">
    <source>
        <dbReference type="SAM" id="MobiDB-lite"/>
    </source>
</evidence>
<sequence>MASEAAESQGQPPTPPPELKKPGFFECPISNTHLHRKDIANIIQECKEESFYYRALPWSLGSMLVTQGLVYKGFLSRNPRFGSLPKVALAGVLGFVIGKISYIGVCQSKFHAVGVHPFGKEFRPHHKRHCHHVCEECKSKNATNENKTTQPSSS</sequence>
<dbReference type="PANTHER" id="PTHR13336">
    <property type="entry name" value="OVARIAN CARCINOMA IMMUNOREACTIVE ANTIGEN"/>
    <property type="match status" value="1"/>
</dbReference>
<protein>
    <recommendedName>
        <fullName evidence="2">OCIA domain-containing protein</fullName>
    </recommendedName>
</protein>
<name>A0AAV7WQX2_PLEWA</name>
<evidence type="ECO:0000313" key="4">
    <source>
        <dbReference type="Proteomes" id="UP001066276"/>
    </source>
</evidence>
<proteinExistence type="predicted"/>